<dbReference type="Pfam" id="PF02861">
    <property type="entry name" value="Clp_N"/>
    <property type="match status" value="1"/>
</dbReference>
<accession>A0A0F9L7T3</accession>
<comment type="caution">
    <text evidence="2">The sequence shown here is derived from an EMBL/GenBank/DDBJ whole genome shotgun (WGS) entry which is preliminary data.</text>
</comment>
<dbReference type="PROSITE" id="PS51903">
    <property type="entry name" value="CLP_R"/>
    <property type="match status" value="1"/>
</dbReference>
<feature type="non-terminal residue" evidence="2">
    <location>
        <position position="94"/>
    </location>
</feature>
<dbReference type="EMBL" id="LAZR01006799">
    <property type="protein sequence ID" value="KKM89573.1"/>
    <property type="molecule type" value="Genomic_DNA"/>
</dbReference>
<protein>
    <recommendedName>
        <fullName evidence="1">Clp R domain-containing protein</fullName>
    </recommendedName>
</protein>
<dbReference type="InterPro" id="IPR004176">
    <property type="entry name" value="Clp_R_N"/>
</dbReference>
<dbReference type="SUPFAM" id="SSF81923">
    <property type="entry name" value="Double Clp-N motif"/>
    <property type="match status" value="1"/>
</dbReference>
<dbReference type="Gene3D" id="1.10.1780.10">
    <property type="entry name" value="Clp, N-terminal domain"/>
    <property type="match status" value="1"/>
</dbReference>
<name>A0A0F9L7T3_9ZZZZ</name>
<reference evidence="2" key="1">
    <citation type="journal article" date="2015" name="Nature">
        <title>Complex archaea that bridge the gap between prokaryotes and eukaryotes.</title>
        <authorList>
            <person name="Spang A."/>
            <person name="Saw J.H."/>
            <person name="Jorgensen S.L."/>
            <person name="Zaremba-Niedzwiedzka K."/>
            <person name="Martijn J."/>
            <person name="Lind A.E."/>
            <person name="van Eijk R."/>
            <person name="Schleper C."/>
            <person name="Guy L."/>
            <person name="Ettema T.J."/>
        </authorList>
    </citation>
    <scope>NUCLEOTIDE SEQUENCE</scope>
</reference>
<evidence type="ECO:0000259" key="1">
    <source>
        <dbReference type="PROSITE" id="PS51903"/>
    </source>
</evidence>
<proteinExistence type="predicted"/>
<evidence type="ECO:0000313" key="2">
    <source>
        <dbReference type="EMBL" id="KKM89573.1"/>
    </source>
</evidence>
<gene>
    <name evidence="2" type="ORF">LCGC14_1247410</name>
</gene>
<organism evidence="2">
    <name type="scientific">marine sediment metagenome</name>
    <dbReference type="NCBI Taxonomy" id="412755"/>
    <lineage>
        <taxon>unclassified sequences</taxon>
        <taxon>metagenomes</taxon>
        <taxon>ecological metagenomes</taxon>
    </lineage>
</organism>
<dbReference type="AlphaFoldDB" id="A0A0F9L7T3"/>
<feature type="domain" description="Clp R" evidence="1">
    <location>
        <begin position="3"/>
        <end position="94"/>
    </location>
</feature>
<dbReference type="InterPro" id="IPR036628">
    <property type="entry name" value="Clp_N_dom_sf"/>
</dbReference>
<sequence>MQIDKLTSKFQEAVAAAQSMAVGKEHQFIEPAHLMLALLQQQGGTVRPLLAQSGVNITAYQAELENQLTRMAHVEGGSGDIHVSQDLNRLLNQT</sequence>